<proteinExistence type="predicted"/>
<dbReference type="EMBL" id="BLPF01000003">
    <property type="protein sequence ID" value="GFJ84159.1"/>
    <property type="molecule type" value="Genomic_DNA"/>
</dbReference>
<accession>A0A6V8KPL8</accession>
<keyword evidence="3" id="KW-1185">Reference proteome</keyword>
<gene>
    <name evidence="2" type="ORF">Phou_083390</name>
</gene>
<evidence type="ECO:0000256" key="1">
    <source>
        <dbReference type="SAM" id="MobiDB-lite"/>
    </source>
</evidence>
<reference evidence="2 3" key="1">
    <citation type="submission" date="2020-03" db="EMBL/GenBank/DDBJ databases">
        <title>Whole genome shotgun sequence of Phytohabitans houttuyneae NBRC 108639.</title>
        <authorList>
            <person name="Komaki H."/>
            <person name="Tamura T."/>
        </authorList>
    </citation>
    <scope>NUCLEOTIDE SEQUENCE [LARGE SCALE GENOMIC DNA]</scope>
    <source>
        <strain evidence="2 3">NBRC 108639</strain>
    </source>
</reference>
<reference evidence="2 3" key="2">
    <citation type="submission" date="2020-03" db="EMBL/GenBank/DDBJ databases">
        <authorList>
            <person name="Ichikawa N."/>
            <person name="Kimura A."/>
            <person name="Kitahashi Y."/>
            <person name="Uohara A."/>
        </authorList>
    </citation>
    <scope>NUCLEOTIDE SEQUENCE [LARGE SCALE GENOMIC DNA]</scope>
    <source>
        <strain evidence="2 3">NBRC 108639</strain>
    </source>
</reference>
<protein>
    <submittedName>
        <fullName evidence="2">Uncharacterized protein</fullName>
    </submittedName>
</protein>
<name>A0A6V8KPL8_9ACTN</name>
<sequence length="168" mass="18362">MPQCPAIAAPASPPNTAANPTAPRFVCATGGNLPGGLPESTLGTRPSWEDSGMAKYTVNPEAVARARELIDARQYVLDSDWGTVQPDAAAQNAYLKSHSWEEYARWHLGLTEGATDGTKARYAFVYGDLRRVHRTALIACVYRASEWRHKDIELAAHDLLQRLDAKTA</sequence>
<evidence type="ECO:0000313" key="2">
    <source>
        <dbReference type="EMBL" id="GFJ84159.1"/>
    </source>
</evidence>
<evidence type="ECO:0000313" key="3">
    <source>
        <dbReference type="Proteomes" id="UP000482800"/>
    </source>
</evidence>
<feature type="region of interest" description="Disordered" evidence="1">
    <location>
        <begin position="1"/>
        <end position="23"/>
    </location>
</feature>
<dbReference type="AlphaFoldDB" id="A0A6V8KPL8"/>
<comment type="caution">
    <text evidence="2">The sequence shown here is derived from an EMBL/GenBank/DDBJ whole genome shotgun (WGS) entry which is preliminary data.</text>
</comment>
<organism evidence="2 3">
    <name type="scientific">Phytohabitans houttuyneae</name>
    <dbReference type="NCBI Taxonomy" id="1076126"/>
    <lineage>
        <taxon>Bacteria</taxon>
        <taxon>Bacillati</taxon>
        <taxon>Actinomycetota</taxon>
        <taxon>Actinomycetes</taxon>
        <taxon>Micromonosporales</taxon>
        <taxon>Micromonosporaceae</taxon>
    </lineage>
</organism>
<dbReference type="Proteomes" id="UP000482800">
    <property type="component" value="Unassembled WGS sequence"/>
</dbReference>